<sequence length="42" mass="4592">MLNLPEIGIQLTENGAMYPQSSTCGLLLASPHARYFAVSRQL</sequence>
<dbReference type="AlphaFoldDB" id="J9FRT2"/>
<comment type="caution">
    <text evidence="2">The sequence shown here is derived from an EMBL/GenBank/DDBJ whole genome shotgun (WGS) entry which is preliminary data.</text>
</comment>
<feature type="domain" description="AdoMet activation" evidence="1">
    <location>
        <begin position="1"/>
        <end position="42"/>
    </location>
</feature>
<gene>
    <name evidence="2" type="ORF">EVA_21843</name>
</gene>
<dbReference type="GO" id="GO:0008705">
    <property type="term" value="F:methionine synthase activity"/>
    <property type="evidence" value="ECO:0007669"/>
    <property type="project" value="InterPro"/>
</dbReference>
<dbReference type="Pfam" id="PF02965">
    <property type="entry name" value="Met_synt_B12"/>
    <property type="match status" value="1"/>
</dbReference>
<evidence type="ECO:0000313" key="2">
    <source>
        <dbReference type="EMBL" id="EJW90054.1"/>
    </source>
</evidence>
<accession>J9FRT2</accession>
<dbReference type="PROSITE" id="PS50974">
    <property type="entry name" value="ADOMET_ACTIVATION"/>
    <property type="match status" value="1"/>
</dbReference>
<organism evidence="2">
    <name type="scientific">gut metagenome</name>
    <dbReference type="NCBI Taxonomy" id="749906"/>
    <lineage>
        <taxon>unclassified sequences</taxon>
        <taxon>metagenomes</taxon>
        <taxon>organismal metagenomes</taxon>
    </lineage>
</organism>
<dbReference type="Gene3D" id="3.10.196.10">
    <property type="entry name" value="Vitamin B12-dependent methionine synthase, activation domain"/>
    <property type="match status" value="1"/>
</dbReference>
<reference evidence="2" key="1">
    <citation type="journal article" date="2012" name="PLoS ONE">
        <title>Gene sets for utilization of primary and secondary nutrition supplies in the distal gut of endangered iberian lynx.</title>
        <authorList>
            <person name="Alcaide M."/>
            <person name="Messina E."/>
            <person name="Richter M."/>
            <person name="Bargiela R."/>
            <person name="Peplies J."/>
            <person name="Huws S.A."/>
            <person name="Newbold C.J."/>
            <person name="Golyshin P.N."/>
            <person name="Simon M.A."/>
            <person name="Lopez G."/>
            <person name="Yakimov M.M."/>
            <person name="Ferrer M."/>
        </authorList>
    </citation>
    <scope>NUCLEOTIDE SEQUENCE</scope>
</reference>
<evidence type="ECO:0000259" key="1">
    <source>
        <dbReference type="PROSITE" id="PS50974"/>
    </source>
</evidence>
<dbReference type="InterPro" id="IPR037010">
    <property type="entry name" value="VitB12-dep_Met_synth_activ_sf"/>
</dbReference>
<proteinExistence type="predicted"/>
<dbReference type="InterPro" id="IPR004223">
    <property type="entry name" value="VitB12-dep_Met_synth_activ_dom"/>
</dbReference>
<dbReference type="EMBL" id="AMCI01009077">
    <property type="protein sequence ID" value="EJW90054.1"/>
    <property type="molecule type" value="Genomic_DNA"/>
</dbReference>
<dbReference type="SUPFAM" id="SSF56507">
    <property type="entry name" value="Methionine synthase activation domain-like"/>
    <property type="match status" value="1"/>
</dbReference>
<protein>
    <submittedName>
        <fullName evidence="2">Vitamin B12 dependent methionine synthase, activation domain protein</fullName>
    </submittedName>
</protein>
<name>J9FRT2_9ZZZZ</name>